<reference evidence="2 3" key="1">
    <citation type="submission" date="2018-02" db="EMBL/GenBank/DDBJ databases">
        <title>The genomes of Aspergillus section Nigri reveals drivers in fungal speciation.</title>
        <authorList>
            <consortium name="DOE Joint Genome Institute"/>
            <person name="Vesth T.C."/>
            <person name="Nybo J."/>
            <person name="Theobald S."/>
            <person name="Brandl J."/>
            <person name="Frisvad J.C."/>
            <person name="Nielsen K.F."/>
            <person name="Lyhne E.K."/>
            <person name="Kogle M.E."/>
            <person name="Kuo A."/>
            <person name="Riley R."/>
            <person name="Clum A."/>
            <person name="Nolan M."/>
            <person name="Lipzen A."/>
            <person name="Salamov A."/>
            <person name="Henrissat B."/>
            <person name="Wiebenga A."/>
            <person name="De vries R.P."/>
            <person name="Grigoriev I.V."/>
            <person name="Mortensen U.H."/>
            <person name="Andersen M.R."/>
            <person name="Baker S.E."/>
        </authorList>
    </citation>
    <scope>NUCLEOTIDE SEQUENCE [LARGE SCALE GENOMIC DNA]</scope>
    <source>
        <strain evidence="2 3">CBS 707.79</strain>
    </source>
</reference>
<name>A0A319DBP1_9EURO</name>
<sequence length="174" mass="19533">MLRILRSLKIYLEWDLPVGAWLVLRSASPLPRRQKYVRRVDASVSREGVPNSYGAGICWLDVHLSGARFPMVPGLPDSFISLFALHTEPLRPNSRRHRSSSPPRANQKPQPPNSVSRIHLGGGMVGRKLDGSTNLICLGPGTTQPPRCIRWVRSSYPWTDTPAYLIHLDAFWTS</sequence>
<dbReference type="Proteomes" id="UP000247810">
    <property type="component" value="Unassembled WGS sequence"/>
</dbReference>
<evidence type="ECO:0000313" key="2">
    <source>
        <dbReference type="EMBL" id="PYH94815.1"/>
    </source>
</evidence>
<dbReference type="VEuPathDB" id="FungiDB:BO71DRAFT_221153"/>
<evidence type="ECO:0000256" key="1">
    <source>
        <dbReference type="SAM" id="MobiDB-lite"/>
    </source>
</evidence>
<proteinExistence type="predicted"/>
<feature type="region of interest" description="Disordered" evidence="1">
    <location>
        <begin position="91"/>
        <end position="122"/>
    </location>
</feature>
<dbReference type="EMBL" id="KZ825865">
    <property type="protein sequence ID" value="PYH94815.1"/>
    <property type="molecule type" value="Genomic_DNA"/>
</dbReference>
<organism evidence="2 3">
    <name type="scientific">Aspergillus ellipticus CBS 707.79</name>
    <dbReference type="NCBI Taxonomy" id="1448320"/>
    <lineage>
        <taxon>Eukaryota</taxon>
        <taxon>Fungi</taxon>
        <taxon>Dikarya</taxon>
        <taxon>Ascomycota</taxon>
        <taxon>Pezizomycotina</taxon>
        <taxon>Eurotiomycetes</taxon>
        <taxon>Eurotiomycetidae</taxon>
        <taxon>Eurotiales</taxon>
        <taxon>Aspergillaceae</taxon>
        <taxon>Aspergillus</taxon>
        <taxon>Aspergillus subgen. Circumdati</taxon>
    </lineage>
</organism>
<evidence type="ECO:0000313" key="3">
    <source>
        <dbReference type="Proteomes" id="UP000247810"/>
    </source>
</evidence>
<dbReference type="AlphaFoldDB" id="A0A319DBP1"/>
<protein>
    <submittedName>
        <fullName evidence="2">Uncharacterized protein</fullName>
    </submittedName>
</protein>
<keyword evidence="3" id="KW-1185">Reference proteome</keyword>
<gene>
    <name evidence="2" type="ORF">BO71DRAFT_221153</name>
</gene>
<accession>A0A319DBP1</accession>